<dbReference type="OrthoDB" id="35701at10239"/>
<evidence type="ECO:0000313" key="2">
    <source>
        <dbReference type="Proteomes" id="UP000241893"/>
    </source>
</evidence>
<proteinExistence type="predicted"/>
<sequence length="66" mass="7434">MSINPALFDLSQSTGISYEELESYVAAVGFRMKQGNKEFNQQGVLGAMQEMKRDMEIEALNAQFQL</sequence>
<accession>A0A2H4PIW7</accession>
<gene>
    <name evidence="1" type="ORF">phi673_gp34</name>
</gene>
<dbReference type="Proteomes" id="UP000241893">
    <property type="component" value="Segment"/>
</dbReference>
<evidence type="ECO:0000313" key="1">
    <source>
        <dbReference type="EMBL" id="ATW62896.1"/>
    </source>
</evidence>
<name>A0A2H4PIW7_9CAUD</name>
<organism evidence="1 2">
    <name type="scientific">Corynebacterium phage phi673</name>
    <dbReference type="NCBI Taxonomy" id="2052821"/>
    <lineage>
        <taxon>Viruses</taxon>
        <taxon>Duplodnaviria</taxon>
        <taxon>Heunggongvirae</taxon>
        <taxon>Uroviricota</taxon>
        <taxon>Caudoviricetes</taxon>
        <taxon>Ikedavirus</taxon>
        <taxon>Ikedavirus phi673</taxon>
    </lineage>
</organism>
<reference evidence="1 2" key="1">
    <citation type="submission" date="2017-10" db="EMBL/GenBank/DDBJ databases">
        <title>Complete nucleotide sequences and annotations of phi673 and phi674, two new lytic phages of Corynebacterium glutamicum ATCC 13032.</title>
        <authorList>
            <person name="Yomantas Y.A.V."/>
            <person name="Abalakina E.G."/>
            <person name="Lobanova J.S."/>
            <person name="Mamontov V.A."/>
            <person name="Stoynova N.V."/>
            <person name="Mashko S.V."/>
        </authorList>
    </citation>
    <scope>NUCLEOTIDE SEQUENCE [LARGE SCALE GENOMIC DNA]</scope>
</reference>
<protein>
    <submittedName>
        <fullName evidence="1">Uncharacterized protein</fullName>
    </submittedName>
</protein>
<dbReference type="EMBL" id="MG324353">
    <property type="protein sequence ID" value="ATW62896.1"/>
    <property type="molecule type" value="Genomic_DNA"/>
</dbReference>
<keyword evidence="2" id="KW-1185">Reference proteome</keyword>